<dbReference type="CDD" id="cd13220">
    <property type="entry name" value="PH-GRAM_GRAMDC"/>
    <property type="match status" value="1"/>
</dbReference>
<evidence type="ECO:0000259" key="7">
    <source>
        <dbReference type="PROSITE" id="PS51778"/>
    </source>
</evidence>
<evidence type="ECO:0000256" key="2">
    <source>
        <dbReference type="ARBA" id="ARBA00006582"/>
    </source>
</evidence>
<proteinExistence type="inferred from homology"/>
<feature type="region of interest" description="Disordered" evidence="6">
    <location>
        <begin position="133"/>
        <end position="338"/>
    </location>
</feature>
<dbReference type="Proteomes" id="UP000283895">
    <property type="component" value="Unassembled WGS sequence"/>
</dbReference>
<dbReference type="Pfam" id="PF02893">
    <property type="entry name" value="GRAM"/>
    <property type="match status" value="1"/>
</dbReference>
<feature type="region of interest" description="Disordered" evidence="6">
    <location>
        <begin position="998"/>
        <end position="1043"/>
    </location>
</feature>
<evidence type="ECO:0000256" key="3">
    <source>
        <dbReference type="ARBA" id="ARBA00022692"/>
    </source>
</evidence>
<feature type="compositionally biased region" description="Polar residues" evidence="6">
    <location>
        <begin position="497"/>
        <end position="537"/>
    </location>
</feature>
<feature type="compositionally biased region" description="Polar residues" evidence="6">
    <location>
        <begin position="228"/>
        <end position="241"/>
    </location>
</feature>
<feature type="domain" description="VASt" evidence="7">
    <location>
        <begin position="826"/>
        <end position="998"/>
    </location>
</feature>
<feature type="region of interest" description="Disordered" evidence="6">
    <location>
        <begin position="449"/>
        <end position="552"/>
    </location>
</feature>
<dbReference type="SMART" id="SM00568">
    <property type="entry name" value="GRAM"/>
    <property type="match status" value="1"/>
</dbReference>
<dbReference type="InterPro" id="IPR011993">
    <property type="entry name" value="PH-like_dom_sf"/>
</dbReference>
<feature type="compositionally biased region" description="Basic and acidic residues" evidence="6">
    <location>
        <begin position="53"/>
        <end position="67"/>
    </location>
</feature>
<feature type="compositionally biased region" description="Low complexity" evidence="6">
    <location>
        <begin position="721"/>
        <end position="732"/>
    </location>
</feature>
<feature type="compositionally biased region" description="Polar residues" evidence="6">
    <location>
        <begin position="135"/>
        <end position="145"/>
    </location>
</feature>
<feature type="region of interest" description="Disordered" evidence="6">
    <location>
        <begin position="1"/>
        <end position="100"/>
    </location>
</feature>
<accession>A0A423X1P5</accession>
<reference evidence="8 9" key="1">
    <citation type="submission" date="2015-09" db="EMBL/GenBank/DDBJ databases">
        <title>Host preference determinants of Valsa canker pathogens revealed by comparative genomics.</title>
        <authorList>
            <person name="Yin Z."/>
            <person name="Huang L."/>
        </authorList>
    </citation>
    <scope>NUCLEOTIDE SEQUENCE [LARGE SCALE GENOMIC DNA]</scope>
    <source>
        <strain evidence="8 9">03-1</strain>
    </source>
</reference>
<comment type="similarity">
    <text evidence="2">Belongs to the YSP2 family.</text>
</comment>
<dbReference type="PROSITE" id="PS51778">
    <property type="entry name" value="VAST"/>
    <property type="match status" value="1"/>
</dbReference>
<feature type="compositionally biased region" description="Basic and acidic residues" evidence="6">
    <location>
        <begin position="243"/>
        <end position="260"/>
    </location>
</feature>
<dbReference type="OrthoDB" id="2162691at2759"/>
<dbReference type="GO" id="GO:0005886">
    <property type="term" value="C:plasma membrane"/>
    <property type="evidence" value="ECO:0007669"/>
    <property type="project" value="TreeGrafter"/>
</dbReference>
<organism evidence="8 9">
    <name type="scientific">Cytospora schulzeri</name>
    <dbReference type="NCBI Taxonomy" id="448051"/>
    <lineage>
        <taxon>Eukaryota</taxon>
        <taxon>Fungi</taxon>
        <taxon>Dikarya</taxon>
        <taxon>Ascomycota</taxon>
        <taxon>Pezizomycotina</taxon>
        <taxon>Sordariomycetes</taxon>
        <taxon>Sordariomycetidae</taxon>
        <taxon>Diaporthales</taxon>
        <taxon>Cytosporaceae</taxon>
        <taxon>Cytospora</taxon>
    </lineage>
</organism>
<keyword evidence="4" id="KW-1133">Transmembrane helix</keyword>
<feature type="region of interest" description="Disordered" evidence="6">
    <location>
        <begin position="702"/>
        <end position="824"/>
    </location>
</feature>
<keyword evidence="9" id="KW-1185">Reference proteome</keyword>
<keyword evidence="5" id="KW-0472">Membrane</keyword>
<dbReference type="GO" id="GO:0140268">
    <property type="term" value="C:endoplasmic reticulum-plasma membrane contact site"/>
    <property type="evidence" value="ECO:0007669"/>
    <property type="project" value="TreeGrafter"/>
</dbReference>
<name>A0A423X1P5_9PEZI</name>
<dbReference type="PANTHER" id="PTHR23319">
    <property type="entry name" value="GRAM DOMAIN CONTAINING 1B, ISOFORM E"/>
    <property type="match status" value="1"/>
</dbReference>
<dbReference type="STRING" id="356882.A0A423X1P5"/>
<dbReference type="InterPro" id="IPR031968">
    <property type="entry name" value="VASt"/>
</dbReference>
<feature type="compositionally biased region" description="Acidic residues" evidence="6">
    <location>
        <begin position="733"/>
        <end position="759"/>
    </location>
</feature>
<gene>
    <name evidence="8" type="ORF">VMCG_02290</name>
</gene>
<dbReference type="GO" id="GO:0005789">
    <property type="term" value="C:endoplasmic reticulum membrane"/>
    <property type="evidence" value="ECO:0007669"/>
    <property type="project" value="TreeGrafter"/>
</dbReference>
<sequence>MADKTLGRLLSKSIRRKRGSRGSRGSLDVDADSSSIGSDDVTHSRGRSIASRNSERADTQSHDDTRSTHGITFNVPDGNEGEVADNPGLELYDSSEDPDFMDGAQVKLRLQPAPSIGYLTTNSPIIQSEYYHGSEPSQYSSTTDNFGEPGPSGSTDPSGLAPPVSQATRRSTSPVGRIRGVFRSKKSFSKLSGGGSGSSSPERRPITADSRLSTETVDAPNLTDPPRSHTTTAADPGSNNAAVEEKAGKGEPKQSAERNRRLSKGPTITTTSTPPGTPGGSEKGTPVIVSTPPTPTDPEQPRFRAPRRSNASADAAVFTQGRARSRSGSASLVPSKLSTIASAPLTPTLEDGTPTPLNPSSGFFGSVLSAAQNAANTLTNTIHNPNSGPGQANQKGSNHSQRDSQVEDDKVEVEPSAEASSNTLMDSKEPAVKTLGMGDLSLSQLGIEPVSRAPTPTKLKFPENPDVGGRSRSESAPADATPIKTTLEPPWDDAQRPRTSYDAQQQQQHADKTTPSGSLYEESTSIHRSGSIRSAISRNRKRGSTNGTGGTGNTIGAAIAAANASLGSSGNAPKLTGFAVASKKRNRDFHMLFKSVPDDDYLIEDYSCALQREILAHGRLYVSEGHLCFSSNILGWVTTLVMSFDEIVSVEKRSTALLFKNGLMISTLHSKHIFASFTSRDSTYDLIVKIWKLGHPGLKSSLNGVQLDETGGDKTEKIDAESVVADSQSASASDEEEEEEESDDGEDVYDEDEEEEEDNAPAVSQSAEPPLLESALEKSVTRKPSGAVNGSVPADKPKDAPAAPTVQDFQGPATHAPTDCGDSDTHYKKIVGDDTIPAPLGKVYDLLFGNSSAAWMGKWITGDQKCTELQMEDKKGLSLDNRTRNFSYIKPLGGSIGPKQTKCLVSENLENLDFEKAVNVLVSTQNPDVPSGNVFSVKTKYCLSWAENNATRVQINCTVEWTGKSWLKGPIENGANEGQTQYCKDLFTSLKAAVSSKPRAAPANGAAKGKKKGKKGKSEKTANVTSDNEAEVTKASSKPSNWGPLEPLHDIVGPVVDIVSPLLTTNVIYGLLISLLLVTWLSSGSTKRSAARPYGTELGFSGYPDRLAAYEEMWRREESELWEWLEERVGMDRLNSGEMHTRKRVVEPRTVEEKLREEHMDERDIKEAIRITEEKLYVLKSVVEKKDQQ</sequence>
<comment type="caution">
    <text evidence="8">The sequence shown here is derived from an EMBL/GenBank/DDBJ whole genome shotgun (WGS) entry which is preliminary data.</text>
</comment>
<evidence type="ECO:0000256" key="6">
    <source>
        <dbReference type="SAM" id="MobiDB-lite"/>
    </source>
</evidence>
<feature type="compositionally biased region" description="Basic residues" evidence="6">
    <location>
        <begin position="1008"/>
        <end position="1017"/>
    </location>
</feature>
<feature type="compositionally biased region" description="Polar residues" evidence="6">
    <location>
        <begin position="382"/>
        <end position="399"/>
    </location>
</feature>
<evidence type="ECO:0000313" key="9">
    <source>
        <dbReference type="Proteomes" id="UP000283895"/>
    </source>
</evidence>
<dbReference type="Gene3D" id="2.30.29.30">
    <property type="entry name" value="Pleckstrin-homology domain (PH domain)/Phosphotyrosine-binding domain (PTB)"/>
    <property type="match status" value="1"/>
</dbReference>
<dbReference type="GO" id="GO:0032541">
    <property type="term" value="C:cortical endoplasmic reticulum"/>
    <property type="evidence" value="ECO:0007669"/>
    <property type="project" value="TreeGrafter"/>
</dbReference>
<dbReference type="GO" id="GO:0032934">
    <property type="term" value="F:sterol binding"/>
    <property type="evidence" value="ECO:0007669"/>
    <property type="project" value="TreeGrafter"/>
</dbReference>
<dbReference type="GO" id="GO:0005739">
    <property type="term" value="C:mitochondrion"/>
    <property type="evidence" value="ECO:0007669"/>
    <property type="project" value="TreeGrafter"/>
</dbReference>
<evidence type="ECO:0000256" key="1">
    <source>
        <dbReference type="ARBA" id="ARBA00004167"/>
    </source>
</evidence>
<dbReference type="EMBL" id="LKEA01000004">
    <property type="protein sequence ID" value="ROW09785.1"/>
    <property type="molecule type" value="Genomic_DNA"/>
</dbReference>
<dbReference type="PANTHER" id="PTHR23319:SF4">
    <property type="entry name" value="GRAM DOMAIN CONTAINING 1B, ISOFORM E"/>
    <property type="match status" value="1"/>
</dbReference>
<feature type="compositionally biased region" description="Basic and acidic residues" evidence="6">
    <location>
        <begin position="711"/>
        <end position="720"/>
    </location>
</feature>
<feature type="compositionally biased region" description="Low complexity" evidence="6">
    <location>
        <begin position="264"/>
        <end position="274"/>
    </location>
</feature>
<dbReference type="Pfam" id="PF16016">
    <property type="entry name" value="VASt"/>
    <property type="match status" value="1"/>
</dbReference>
<dbReference type="GO" id="GO:0120015">
    <property type="term" value="F:sterol transfer activity"/>
    <property type="evidence" value="ECO:0007669"/>
    <property type="project" value="TreeGrafter"/>
</dbReference>
<feature type="region of interest" description="Disordered" evidence="6">
    <location>
        <begin position="379"/>
        <end position="429"/>
    </location>
</feature>
<dbReference type="AlphaFoldDB" id="A0A423X1P5"/>
<evidence type="ECO:0000256" key="4">
    <source>
        <dbReference type="ARBA" id="ARBA00022989"/>
    </source>
</evidence>
<evidence type="ECO:0000313" key="8">
    <source>
        <dbReference type="EMBL" id="ROW09785.1"/>
    </source>
</evidence>
<comment type="subcellular location">
    <subcellularLocation>
        <location evidence="1">Membrane</location>
        <topology evidence="1">Single-pass membrane protein</topology>
    </subcellularLocation>
</comment>
<feature type="compositionally biased region" description="Polar residues" evidence="6">
    <location>
        <begin position="165"/>
        <end position="174"/>
    </location>
</feature>
<dbReference type="InterPro" id="IPR004182">
    <property type="entry name" value="GRAM"/>
</dbReference>
<protein>
    <recommendedName>
        <fullName evidence="7">VASt domain-containing protein</fullName>
    </recommendedName>
</protein>
<keyword evidence="3" id="KW-0812">Transmembrane</keyword>
<feature type="compositionally biased region" description="Low complexity" evidence="6">
    <location>
        <begin position="998"/>
        <end position="1007"/>
    </location>
</feature>
<evidence type="ECO:0000256" key="5">
    <source>
        <dbReference type="ARBA" id="ARBA00023136"/>
    </source>
</evidence>
<dbReference type="GO" id="GO:0032366">
    <property type="term" value="P:intracellular sterol transport"/>
    <property type="evidence" value="ECO:0007669"/>
    <property type="project" value="TreeGrafter"/>
</dbReference>
<dbReference type="InterPro" id="IPR051482">
    <property type="entry name" value="Cholesterol_transport"/>
</dbReference>